<name>H3APU6_LATCH</name>
<dbReference type="InterPro" id="IPR000014">
    <property type="entry name" value="PAS"/>
</dbReference>
<evidence type="ECO:0000256" key="4">
    <source>
        <dbReference type="ARBA" id="ARBA00023163"/>
    </source>
</evidence>
<evidence type="ECO:0000256" key="2">
    <source>
        <dbReference type="ARBA" id="ARBA00023015"/>
    </source>
</evidence>
<feature type="region of interest" description="Disordered" evidence="6">
    <location>
        <begin position="500"/>
        <end position="519"/>
    </location>
</feature>
<reference evidence="9" key="1">
    <citation type="submission" date="2011-08" db="EMBL/GenBank/DDBJ databases">
        <title>The draft genome of Latimeria chalumnae.</title>
        <authorList>
            <person name="Di Palma F."/>
            <person name="Alfoldi J."/>
            <person name="Johnson J."/>
            <person name="Berlin A."/>
            <person name="Gnerre S."/>
            <person name="Jaffe D."/>
            <person name="MacCallum I."/>
            <person name="Young S."/>
            <person name="Walker B.J."/>
            <person name="Lander E."/>
            <person name="Lindblad-Toh K."/>
        </authorList>
    </citation>
    <scope>NUCLEOTIDE SEQUENCE [LARGE SCALE GENOMIC DNA]</scope>
    <source>
        <strain evidence="9">Wild caught</strain>
    </source>
</reference>
<dbReference type="FunCoup" id="H3APU6">
    <property type="interactions" value="623"/>
</dbReference>
<dbReference type="GO" id="GO:0006805">
    <property type="term" value="P:xenobiotic metabolic process"/>
    <property type="evidence" value="ECO:0007669"/>
    <property type="project" value="InterPro"/>
</dbReference>
<evidence type="ECO:0000259" key="7">
    <source>
        <dbReference type="PROSITE" id="PS50112"/>
    </source>
</evidence>
<dbReference type="STRING" id="7897.ENSLACP00000011667"/>
<evidence type="ECO:0000256" key="5">
    <source>
        <dbReference type="ARBA" id="ARBA00023242"/>
    </source>
</evidence>
<feature type="domain" description="PAS" evidence="7">
    <location>
        <begin position="1"/>
        <end position="64"/>
    </location>
</feature>
<dbReference type="GO" id="GO:0004879">
    <property type="term" value="F:nuclear receptor activity"/>
    <property type="evidence" value="ECO:0007669"/>
    <property type="project" value="TreeGrafter"/>
</dbReference>
<keyword evidence="3" id="KW-0238">DNA-binding</keyword>
<evidence type="ECO:0000313" key="8">
    <source>
        <dbReference type="Ensembl" id="ENSLACP00000011667.1"/>
    </source>
</evidence>
<dbReference type="FunFam" id="3.30.450.20:FF:000056">
    <property type="entry name" value="aryl hydrocarbon receptor repressor"/>
    <property type="match status" value="1"/>
</dbReference>
<sequence length="653" mass="73630">VLQSLNSFALVVSADGMIFYASSTIVDYLGFHQTDVMHQNVFDYIHVDDRQEFRRQLHWAMNPPHLVHGQEHHSEGEIGEEYFLSNLFKAQDYDNVAPEYSSFLNRCFICRVRCLLDSTSGFLTMQFQGRLKFLYGQKKATASGATLPPQLALFCMAVPLLLPSITEMKMKSMLLRAKQKTCVNAVADTKLKGVSNLGETDPHNKTGYQYVNFTDMLHSAENQIRLMNRGENGLSIFRVLTSDNQWVWVQANTQVMYRNGCSEYIIVPQQGANKNEEDEYFPKQNVNGLKESRDVVLHSCTSEVAGGLKQHHWAAAAARVAKDEIKQKCEPLKSDSYFIQDEPINFCRSLINVPKISSTNNAWTSRNSTSSQMIKNCHSIDNASGKTLKPVYSENQGILNTCPRYLHKRESMKLHPSCTGLQHLNMESYTIEDVKSENALMSSAPYYNTGMPLDTPIKIENDSDSENGSDVYVCSQSQAWLAKEDMGKKFLMSFPEMGHLKVEPSPSEQPSPCQKTKHNIHSSLTGHYSVSSNASNPSRPFKGINNKGMTQFSSQQLSHSDSLCSAQSTNCLSGPNYNYSSLEDKEFGDQLYKLQYESKGHNLAHTIKREPLDSPSWCENDQESMQSTFQKNLMPNCLTSSMSQKTTQFAFLQ</sequence>
<evidence type="ECO:0000256" key="3">
    <source>
        <dbReference type="ARBA" id="ARBA00023125"/>
    </source>
</evidence>
<evidence type="ECO:0000256" key="1">
    <source>
        <dbReference type="ARBA" id="ARBA00004123"/>
    </source>
</evidence>
<dbReference type="PANTHER" id="PTHR10649">
    <property type="entry name" value="ARYL HYDROCARBON RECEPTOR"/>
    <property type="match status" value="1"/>
</dbReference>
<dbReference type="InParanoid" id="H3APU6"/>
<keyword evidence="2" id="KW-0805">Transcription regulation</keyword>
<dbReference type="InterPro" id="IPR035965">
    <property type="entry name" value="PAS-like_dom_sf"/>
</dbReference>
<dbReference type="InterPro" id="IPR039091">
    <property type="entry name" value="AHR/AHRR"/>
</dbReference>
<dbReference type="GO" id="GO:0005634">
    <property type="term" value="C:nucleus"/>
    <property type="evidence" value="ECO:0007669"/>
    <property type="project" value="UniProtKB-SubCell"/>
</dbReference>
<dbReference type="EMBL" id="AFYH01104722">
    <property type="status" value="NOT_ANNOTATED_CDS"/>
    <property type="molecule type" value="Genomic_DNA"/>
</dbReference>
<dbReference type="eggNOG" id="KOG3560">
    <property type="taxonomic scope" value="Eukaryota"/>
</dbReference>
<dbReference type="EMBL" id="AFYH01104723">
    <property type="status" value="NOT_ANNOTATED_CDS"/>
    <property type="molecule type" value="Genomic_DNA"/>
</dbReference>
<protein>
    <recommendedName>
        <fullName evidence="7">PAS domain-containing protein</fullName>
    </recommendedName>
</protein>
<dbReference type="GO" id="GO:0000976">
    <property type="term" value="F:transcription cis-regulatory region binding"/>
    <property type="evidence" value="ECO:0007669"/>
    <property type="project" value="TreeGrafter"/>
</dbReference>
<accession>H3APU6</accession>
<evidence type="ECO:0000256" key="6">
    <source>
        <dbReference type="SAM" id="MobiDB-lite"/>
    </source>
</evidence>
<dbReference type="SMART" id="SM00091">
    <property type="entry name" value="PAS"/>
    <property type="match status" value="1"/>
</dbReference>
<evidence type="ECO:0000313" key="9">
    <source>
        <dbReference type="Proteomes" id="UP000008672"/>
    </source>
</evidence>
<dbReference type="Ensembl" id="ENSLACT00000011756.1">
    <property type="protein sequence ID" value="ENSLACP00000011667.1"/>
    <property type="gene ID" value="ENSLACG00000010268.1"/>
</dbReference>
<keyword evidence="4" id="KW-0804">Transcription</keyword>
<dbReference type="GO" id="GO:0034751">
    <property type="term" value="C:aryl hydrocarbon receptor complex"/>
    <property type="evidence" value="ECO:0007669"/>
    <property type="project" value="TreeGrafter"/>
</dbReference>
<dbReference type="InterPro" id="IPR013767">
    <property type="entry name" value="PAS_fold"/>
</dbReference>
<reference evidence="8" key="3">
    <citation type="submission" date="2025-09" db="UniProtKB">
        <authorList>
            <consortium name="Ensembl"/>
        </authorList>
    </citation>
    <scope>IDENTIFICATION</scope>
</reference>
<dbReference type="GeneTree" id="ENSGT00940000154486"/>
<reference evidence="8" key="2">
    <citation type="submission" date="2025-08" db="UniProtKB">
        <authorList>
            <consortium name="Ensembl"/>
        </authorList>
    </citation>
    <scope>IDENTIFICATION</scope>
</reference>
<dbReference type="HOGENOM" id="CLU_023661_1_0_1"/>
<organism evidence="8 9">
    <name type="scientific">Latimeria chalumnae</name>
    <name type="common">Coelacanth</name>
    <dbReference type="NCBI Taxonomy" id="7897"/>
    <lineage>
        <taxon>Eukaryota</taxon>
        <taxon>Metazoa</taxon>
        <taxon>Chordata</taxon>
        <taxon>Craniata</taxon>
        <taxon>Vertebrata</taxon>
        <taxon>Euteleostomi</taxon>
        <taxon>Coelacanthiformes</taxon>
        <taxon>Coelacanthidae</taxon>
        <taxon>Latimeria</taxon>
    </lineage>
</organism>
<keyword evidence="9" id="KW-1185">Reference proteome</keyword>
<dbReference type="EMBL" id="AFYH01104724">
    <property type="status" value="NOT_ANNOTATED_CDS"/>
    <property type="molecule type" value="Genomic_DNA"/>
</dbReference>
<dbReference type="EMBL" id="AFYH01104725">
    <property type="status" value="NOT_ANNOTATED_CDS"/>
    <property type="molecule type" value="Genomic_DNA"/>
</dbReference>
<keyword evidence="5" id="KW-0539">Nucleus</keyword>
<proteinExistence type="predicted"/>
<dbReference type="Proteomes" id="UP000008672">
    <property type="component" value="Unassembled WGS sequence"/>
</dbReference>
<comment type="subcellular location">
    <subcellularLocation>
        <location evidence="1">Nucleus</location>
    </subcellularLocation>
</comment>
<dbReference type="OMA" id="NEDQWVW"/>
<feature type="compositionally biased region" description="Low complexity" evidence="6">
    <location>
        <begin position="503"/>
        <end position="512"/>
    </location>
</feature>
<dbReference type="CDD" id="cd00130">
    <property type="entry name" value="PAS"/>
    <property type="match status" value="1"/>
</dbReference>
<dbReference type="Gene3D" id="3.30.450.20">
    <property type="entry name" value="PAS domain"/>
    <property type="match status" value="2"/>
</dbReference>
<dbReference type="Pfam" id="PF00989">
    <property type="entry name" value="PAS"/>
    <property type="match status" value="1"/>
</dbReference>
<dbReference type="AlphaFoldDB" id="H3APU6"/>
<dbReference type="SUPFAM" id="SSF55785">
    <property type="entry name" value="PYP-like sensor domain (PAS domain)"/>
    <property type="match status" value="1"/>
</dbReference>
<dbReference type="PROSITE" id="PS50112">
    <property type="entry name" value="PAS"/>
    <property type="match status" value="1"/>
</dbReference>
<dbReference type="PANTHER" id="PTHR10649:SF3">
    <property type="entry name" value="ARYL HYDROCARBON RECEPTOR REPRESSOR"/>
    <property type="match status" value="1"/>
</dbReference>